<protein>
    <submittedName>
        <fullName evidence="4">Glycosyltransferase</fullName>
    </submittedName>
</protein>
<keyword evidence="2" id="KW-0808">Transferase</keyword>
<dbReference type="PANTHER" id="PTHR12526">
    <property type="entry name" value="GLYCOSYLTRANSFERASE"/>
    <property type="match status" value="1"/>
</dbReference>
<dbReference type="Pfam" id="PF13439">
    <property type="entry name" value="Glyco_transf_4"/>
    <property type="match status" value="1"/>
</dbReference>
<name>A0ABN2YG78_9ACTN</name>
<reference evidence="4 5" key="1">
    <citation type="journal article" date="2019" name="Int. J. Syst. Evol. Microbiol.">
        <title>The Global Catalogue of Microorganisms (GCM) 10K type strain sequencing project: providing services to taxonomists for standard genome sequencing and annotation.</title>
        <authorList>
            <consortium name="The Broad Institute Genomics Platform"/>
            <consortium name="The Broad Institute Genome Sequencing Center for Infectious Disease"/>
            <person name="Wu L."/>
            <person name="Ma J."/>
        </authorList>
    </citation>
    <scope>NUCLEOTIDE SEQUENCE [LARGE SCALE GENOMIC DNA]</scope>
    <source>
        <strain evidence="4 5">JCM 16021</strain>
    </source>
</reference>
<keyword evidence="5" id="KW-1185">Reference proteome</keyword>
<dbReference type="InterPro" id="IPR028098">
    <property type="entry name" value="Glyco_trans_4-like_N"/>
</dbReference>
<evidence type="ECO:0000256" key="2">
    <source>
        <dbReference type="ARBA" id="ARBA00022679"/>
    </source>
</evidence>
<dbReference type="Gene3D" id="3.40.50.2000">
    <property type="entry name" value="Glycogen Phosphorylase B"/>
    <property type="match status" value="2"/>
</dbReference>
<dbReference type="Proteomes" id="UP001500575">
    <property type="component" value="Unassembled WGS sequence"/>
</dbReference>
<dbReference type="SUPFAM" id="SSF53756">
    <property type="entry name" value="UDP-Glycosyltransferase/glycogen phosphorylase"/>
    <property type="match status" value="1"/>
</dbReference>
<keyword evidence="1" id="KW-0328">Glycosyltransferase</keyword>
<sequence>MVTTSMSVGGVQTMVRDLATRLAQEGHDVGVVSLTGRDQVATPPSVRRWELGFDGLRGRDAWRCGRRLRRVIVDFHPDVVHAHAFHANALAALAALTALTAWRTPPRPAVVRTLHSVREGGALKARISGLTSPLADLTVCVSAAVRDAHGVIDARVIHNGVDVDGHRFSDDARTAVRAEWGVSDDDVLVVSVGRMTPAKGYDTLLVALSQVAPRGDLDLAGRRLVVAVVGDGEMRPELESARVSRGFRHRVLMPGARDDVPAVLSAADAYVQSSHWEGFPVILLEATAAGLPIIATDAGGTRELDPGPALLVPAHDPGALARALSGVREMVQPLESRRAVLDLPALSLERSATSWMAAYRSVTDVGS</sequence>
<feature type="domain" description="Glycosyltransferase subfamily 4-like N-terminal" evidence="3">
    <location>
        <begin position="8"/>
        <end position="164"/>
    </location>
</feature>
<evidence type="ECO:0000259" key="3">
    <source>
        <dbReference type="Pfam" id="PF13439"/>
    </source>
</evidence>
<dbReference type="Pfam" id="PF13692">
    <property type="entry name" value="Glyco_trans_1_4"/>
    <property type="match status" value="1"/>
</dbReference>
<evidence type="ECO:0000313" key="5">
    <source>
        <dbReference type="Proteomes" id="UP001500575"/>
    </source>
</evidence>
<gene>
    <name evidence="4" type="ORF">GCM10009843_25890</name>
</gene>
<organism evidence="4 5">
    <name type="scientific">Nocardioides bigeumensis</name>
    <dbReference type="NCBI Taxonomy" id="433657"/>
    <lineage>
        <taxon>Bacteria</taxon>
        <taxon>Bacillati</taxon>
        <taxon>Actinomycetota</taxon>
        <taxon>Actinomycetes</taxon>
        <taxon>Propionibacteriales</taxon>
        <taxon>Nocardioidaceae</taxon>
        <taxon>Nocardioides</taxon>
    </lineage>
</organism>
<proteinExistence type="predicted"/>
<accession>A0ABN2YG78</accession>
<evidence type="ECO:0000256" key="1">
    <source>
        <dbReference type="ARBA" id="ARBA00022676"/>
    </source>
</evidence>
<dbReference type="EMBL" id="BAAAQQ010000012">
    <property type="protein sequence ID" value="GAA2126955.1"/>
    <property type="molecule type" value="Genomic_DNA"/>
</dbReference>
<evidence type="ECO:0000313" key="4">
    <source>
        <dbReference type="EMBL" id="GAA2126955.1"/>
    </source>
</evidence>
<comment type="caution">
    <text evidence="4">The sequence shown here is derived from an EMBL/GenBank/DDBJ whole genome shotgun (WGS) entry which is preliminary data.</text>
</comment>